<evidence type="ECO:0000256" key="1">
    <source>
        <dbReference type="ARBA" id="ARBA00022475"/>
    </source>
</evidence>
<reference evidence="8 9" key="1">
    <citation type="journal article" date="2016" name="Nat. Commun.">
        <title>Thousands of microbial genomes shed light on interconnected biogeochemical processes in an aquifer system.</title>
        <authorList>
            <person name="Anantharaman K."/>
            <person name="Brown C.T."/>
            <person name="Hug L.A."/>
            <person name="Sharon I."/>
            <person name="Castelle C.J."/>
            <person name="Probst A.J."/>
            <person name="Thomas B.C."/>
            <person name="Singh A."/>
            <person name="Wilkins M.J."/>
            <person name="Karaoz U."/>
            <person name="Brodie E.L."/>
            <person name="Williams K.H."/>
            <person name="Hubbard S.S."/>
            <person name="Banfield J.F."/>
        </authorList>
    </citation>
    <scope>NUCLEOTIDE SEQUENCE [LARGE SCALE GENOMIC DNA]</scope>
</reference>
<dbReference type="EC" id="4.2.2.29" evidence="7"/>
<dbReference type="Pfam" id="PF02618">
    <property type="entry name" value="YceG"/>
    <property type="match status" value="1"/>
</dbReference>
<evidence type="ECO:0000256" key="4">
    <source>
        <dbReference type="ARBA" id="ARBA00023136"/>
    </source>
</evidence>
<keyword evidence="3 7" id="KW-1133">Transmembrane helix</keyword>
<proteinExistence type="inferred from homology"/>
<dbReference type="STRING" id="1802060.A2957_02945"/>
<sequence>MKKIKIFLLLCVFLALLAGIFYYEGSLPANSKSKEQQIFVVEKGSSVNQIINKLSNEGYIRNKIVFLAIIKQLGIENNLQAGDYRISKSMSAKEIAESFTKGTLDTWVTVIEGLRKEEIAQILSKNFDIPEIEFIQKSTEGKLYPDTYLIPKSASIQDVLAIFDRNLNKKYSPELREEARQKGLSDNEVLTLASLVEREANSTESKREVASILYKRLRNDWPLQVDATIQYVLGYQERERSWWKRNLSKSDLEIQSLYNTYARPGLPPGPICSPGIDSIEAVINANENTPYWFYISNKDGSKLIYSKTIEEHNRNISKYLN</sequence>
<name>A0A1F7IJZ8_9BACT</name>
<protein>
    <recommendedName>
        <fullName evidence="7">Endolytic murein transglycosylase</fullName>
        <ecNumber evidence="7">4.2.2.29</ecNumber>
    </recommendedName>
    <alternativeName>
        <fullName evidence="7">Peptidoglycan lytic transglycosylase</fullName>
    </alternativeName>
    <alternativeName>
        <fullName evidence="7">Peptidoglycan polymerization terminase</fullName>
    </alternativeName>
</protein>
<keyword evidence="5 7" id="KW-0456">Lyase</keyword>
<dbReference type="InterPro" id="IPR003770">
    <property type="entry name" value="MLTG-like"/>
</dbReference>
<dbReference type="GO" id="GO:0005886">
    <property type="term" value="C:plasma membrane"/>
    <property type="evidence" value="ECO:0007669"/>
    <property type="project" value="UniProtKB-UniRule"/>
</dbReference>
<evidence type="ECO:0000313" key="8">
    <source>
        <dbReference type="EMBL" id="OGK43682.1"/>
    </source>
</evidence>
<gene>
    <name evidence="7" type="primary">mltG</name>
    <name evidence="8" type="ORF">A2957_02945</name>
</gene>
<evidence type="ECO:0000313" key="9">
    <source>
        <dbReference type="Proteomes" id="UP000179072"/>
    </source>
</evidence>
<evidence type="ECO:0000256" key="2">
    <source>
        <dbReference type="ARBA" id="ARBA00022692"/>
    </source>
</evidence>
<dbReference type="HAMAP" id="MF_02065">
    <property type="entry name" value="MltG"/>
    <property type="match status" value="1"/>
</dbReference>
<keyword evidence="4 7" id="KW-0472">Membrane</keyword>
<dbReference type="EMBL" id="MGAK01000033">
    <property type="protein sequence ID" value="OGK43682.1"/>
    <property type="molecule type" value="Genomic_DNA"/>
</dbReference>
<keyword evidence="1 7" id="KW-1003">Cell membrane</keyword>
<dbReference type="GO" id="GO:0071555">
    <property type="term" value="P:cell wall organization"/>
    <property type="evidence" value="ECO:0007669"/>
    <property type="project" value="UniProtKB-KW"/>
</dbReference>
<dbReference type="Gene3D" id="3.30.1490.480">
    <property type="entry name" value="Endolytic murein transglycosylase"/>
    <property type="match status" value="1"/>
</dbReference>
<dbReference type="Proteomes" id="UP000179072">
    <property type="component" value="Unassembled WGS sequence"/>
</dbReference>
<evidence type="ECO:0000256" key="7">
    <source>
        <dbReference type="HAMAP-Rule" id="MF_02065"/>
    </source>
</evidence>
<evidence type="ECO:0000256" key="6">
    <source>
        <dbReference type="ARBA" id="ARBA00023316"/>
    </source>
</evidence>
<keyword evidence="2 7" id="KW-0812">Transmembrane</keyword>
<dbReference type="PANTHER" id="PTHR30518:SF2">
    <property type="entry name" value="ENDOLYTIC MUREIN TRANSGLYCOSYLASE"/>
    <property type="match status" value="1"/>
</dbReference>
<dbReference type="AlphaFoldDB" id="A0A1F7IJZ8"/>
<organism evidence="8 9">
    <name type="scientific">Candidatus Roizmanbacteria bacterium RIFCSPLOWO2_01_FULL_38_11</name>
    <dbReference type="NCBI Taxonomy" id="1802060"/>
    <lineage>
        <taxon>Bacteria</taxon>
        <taxon>Candidatus Roizmaniibacteriota</taxon>
    </lineage>
</organism>
<dbReference type="GO" id="GO:0009252">
    <property type="term" value="P:peptidoglycan biosynthetic process"/>
    <property type="evidence" value="ECO:0007669"/>
    <property type="project" value="UniProtKB-UniRule"/>
</dbReference>
<accession>A0A1F7IJZ8</accession>
<feature type="site" description="Important for catalytic activity" evidence="7">
    <location>
        <position position="199"/>
    </location>
</feature>
<dbReference type="GO" id="GO:0008932">
    <property type="term" value="F:lytic endotransglycosylase activity"/>
    <property type="evidence" value="ECO:0007669"/>
    <property type="project" value="UniProtKB-UniRule"/>
</dbReference>
<comment type="similarity">
    <text evidence="7">Belongs to the transglycosylase MltG family.</text>
</comment>
<evidence type="ECO:0000256" key="5">
    <source>
        <dbReference type="ARBA" id="ARBA00023239"/>
    </source>
</evidence>
<comment type="function">
    <text evidence="7">Functions as a peptidoglycan terminase that cleaves nascent peptidoglycan strands endolytically to terminate their elongation.</text>
</comment>
<comment type="caution">
    <text evidence="8">The sequence shown here is derived from an EMBL/GenBank/DDBJ whole genome shotgun (WGS) entry which is preliminary data.</text>
</comment>
<dbReference type="CDD" id="cd08010">
    <property type="entry name" value="MltG_like"/>
    <property type="match status" value="1"/>
</dbReference>
<comment type="catalytic activity">
    <reaction evidence="7">
        <text>a peptidoglycan chain = a peptidoglycan chain with N-acetyl-1,6-anhydromuramyl-[peptide] at the reducing end + a peptidoglycan chain with N-acetylglucosamine at the non-reducing end.</text>
        <dbReference type="EC" id="4.2.2.29"/>
    </reaction>
</comment>
<evidence type="ECO:0000256" key="3">
    <source>
        <dbReference type="ARBA" id="ARBA00022989"/>
    </source>
</evidence>
<dbReference type="NCBIfam" id="TIGR00247">
    <property type="entry name" value="endolytic transglycosylase MltG"/>
    <property type="match status" value="1"/>
</dbReference>
<dbReference type="PANTHER" id="PTHR30518">
    <property type="entry name" value="ENDOLYTIC MUREIN TRANSGLYCOSYLASE"/>
    <property type="match status" value="1"/>
</dbReference>
<keyword evidence="6 7" id="KW-0961">Cell wall biogenesis/degradation</keyword>